<gene>
    <name evidence="3" type="ORF">BABINDRAFT_168699</name>
</gene>
<keyword evidence="4" id="KW-1185">Reference proteome</keyword>
<reference evidence="4" key="1">
    <citation type="submission" date="2016-05" db="EMBL/GenBank/DDBJ databases">
        <title>Comparative genomics of biotechnologically important yeasts.</title>
        <authorList>
            <consortium name="DOE Joint Genome Institute"/>
            <person name="Riley R."/>
            <person name="Haridas S."/>
            <person name="Wolfe K.H."/>
            <person name="Lopes M.R."/>
            <person name="Hittinger C.T."/>
            <person name="Goker M."/>
            <person name="Salamov A."/>
            <person name="Wisecaver J."/>
            <person name="Long T.M."/>
            <person name="Aerts A.L."/>
            <person name="Barry K."/>
            <person name="Choi C."/>
            <person name="Clum A."/>
            <person name="Coughlan A.Y."/>
            <person name="Deshpande S."/>
            <person name="Douglass A.P."/>
            <person name="Hanson S.J."/>
            <person name="Klenk H.-P."/>
            <person name="Labutti K."/>
            <person name="Lapidus A."/>
            <person name="Lindquist E."/>
            <person name="Lipzen A."/>
            <person name="Meier-Kolthoff J.P."/>
            <person name="Ohm R.A."/>
            <person name="Otillar R.P."/>
            <person name="Pangilinan J."/>
            <person name="Peng Y."/>
            <person name="Rokas A."/>
            <person name="Rosa C.A."/>
            <person name="Scheuner C."/>
            <person name="Sibirny A.A."/>
            <person name="Slot J.C."/>
            <person name="Stielow J.B."/>
            <person name="Sun H."/>
            <person name="Kurtzman C.P."/>
            <person name="Blackwell M."/>
            <person name="Grigoriev I.V."/>
            <person name="Jeffries T.W."/>
        </authorList>
    </citation>
    <scope>NUCLEOTIDE SEQUENCE [LARGE SCALE GENOMIC DNA]</scope>
    <source>
        <strain evidence="4">NRRL Y-12698</strain>
    </source>
</reference>
<dbReference type="STRING" id="984486.A0A1E3QKB6"/>
<evidence type="ECO:0000313" key="4">
    <source>
        <dbReference type="Proteomes" id="UP000094336"/>
    </source>
</evidence>
<dbReference type="SUPFAM" id="SSF141091">
    <property type="entry name" value="L21p-like"/>
    <property type="match status" value="1"/>
</dbReference>
<accession>A0A1E3QKB6</accession>
<sequence length="168" mass="19022">MMQRFASLRAPVSKLLTPRPAFASIPRLFSTSTISQQAAAEPEAKTVTDLTPLKLSPSASLYATIKVHGRQFLVTEGDIINLPYNVKEADIGDKLHLNDVVTIGNRDFTYHQSEGISQDLYKISCTVIEKTKKQLSKRIIKQKRTREYRRAFNKSPYTVVRVNELKLN</sequence>
<dbReference type="RefSeq" id="XP_018983453.1">
    <property type="nucleotide sequence ID" value="XM_019130603.1"/>
</dbReference>
<dbReference type="InterPro" id="IPR036164">
    <property type="entry name" value="bL21-like_sf"/>
</dbReference>
<dbReference type="GO" id="GO:0003735">
    <property type="term" value="F:structural constituent of ribosome"/>
    <property type="evidence" value="ECO:0007669"/>
    <property type="project" value="EnsemblFungi"/>
</dbReference>
<organism evidence="3 4">
    <name type="scientific">Babjeviella inositovora NRRL Y-12698</name>
    <dbReference type="NCBI Taxonomy" id="984486"/>
    <lineage>
        <taxon>Eukaryota</taxon>
        <taxon>Fungi</taxon>
        <taxon>Dikarya</taxon>
        <taxon>Ascomycota</taxon>
        <taxon>Saccharomycotina</taxon>
        <taxon>Pichiomycetes</taxon>
        <taxon>Serinales incertae sedis</taxon>
        <taxon>Babjeviella</taxon>
    </lineage>
</organism>
<proteinExistence type="inferred from homology"/>
<comment type="similarity">
    <text evidence="1">Belongs to the bacterial ribosomal protein bL21 family.</text>
</comment>
<dbReference type="InterPro" id="IPR028909">
    <property type="entry name" value="bL21-like"/>
</dbReference>
<dbReference type="GeneID" id="30148456"/>
<dbReference type="Proteomes" id="UP000094336">
    <property type="component" value="Unassembled WGS sequence"/>
</dbReference>
<evidence type="ECO:0000256" key="1">
    <source>
        <dbReference type="ARBA" id="ARBA00008563"/>
    </source>
</evidence>
<protein>
    <recommendedName>
        <fullName evidence="2">Large ribosomal subunit protein bL21m</fullName>
    </recommendedName>
</protein>
<evidence type="ECO:0000256" key="2">
    <source>
        <dbReference type="ARBA" id="ARBA00044129"/>
    </source>
</evidence>
<dbReference type="EMBL" id="KV454437">
    <property type="protein sequence ID" value="ODQ78125.1"/>
    <property type="molecule type" value="Genomic_DNA"/>
</dbReference>
<name>A0A1E3QKB6_9ASCO</name>
<evidence type="ECO:0000313" key="3">
    <source>
        <dbReference type="EMBL" id="ODQ78125.1"/>
    </source>
</evidence>
<dbReference type="Pfam" id="PF00829">
    <property type="entry name" value="Ribosomal_L21p"/>
    <property type="match status" value="1"/>
</dbReference>
<dbReference type="AlphaFoldDB" id="A0A1E3QKB6"/>
<dbReference type="PANTHER" id="PTHR21349">
    <property type="entry name" value="50S RIBOSOMAL PROTEIN L21"/>
    <property type="match status" value="1"/>
</dbReference>
<dbReference type="OrthoDB" id="5994at2759"/>
<dbReference type="PANTHER" id="PTHR21349:SF0">
    <property type="entry name" value="LARGE RIBOSOMAL SUBUNIT PROTEIN BL21M"/>
    <property type="match status" value="1"/>
</dbReference>
<dbReference type="GO" id="GO:0005762">
    <property type="term" value="C:mitochondrial large ribosomal subunit"/>
    <property type="evidence" value="ECO:0007669"/>
    <property type="project" value="EnsemblFungi"/>
</dbReference>